<dbReference type="PANTHER" id="PTHR18966">
    <property type="entry name" value="IONOTROPIC GLUTAMATE RECEPTOR"/>
    <property type="match status" value="1"/>
</dbReference>
<keyword evidence="5" id="KW-1185">Reference proteome</keyword>
<comment type="caution">
    <text evidence="4">The sequence shown here is derived from an EMBL/GenBank/DDBJ whole genome shotgun (WGS) entry which is preliminary data.</text>
</comment>
<feature type="signal peptide" evidence="2">
    <location>
        <begin position="1"/>
        <end position="21"/>
    </location>
</feature>
<feature type="domain" description="Solute-binding protein family 3/N-terminal" evidence="3">
    <location>
        <begin position="40"/>
        <end position="369"/>
    </location>
</feature>
<dbReference type="EMBL" id="JAAGRQ010000016">
    <property type="protein sequence ID" value="NDY56256.1"/>
    <property type="molecule type" value="Genomic_DNA"/>
</dbReference>
<dbReference type="RefSeq" id="WP_163301308.1">
    <property type="nucleotide sequence ID" value="NZ_JAAGRQ010000016.1"/>
</dbReference>
<evidence type="ECO:0000313" key="4">
    <source>
        <dbReference type="EMBL" id="NDY56256.1"/>
    </source>
</evidence>
<keyword evidence="1" id="KW-1133">Transmembrane helix</keyword>
<name>A0A7K3NJ74_9BACT</name>
<feature type="transmembrane region" description="Helical" evidence="1">
    <location>
        <begin position="151"/>
        <end position="172"/>
    </location>
</feature>
<proteinExistence type="predicted"/>
<keyword evidence="1" id="KW-0812">Transmembrane</keyword>
<dbReference type="GO" id="GO:0016020">
    <property type="term" value="C:membrane"/>
    <property type="evidence" value="ECO:0007669"/>
    <property type="project" value="UniProtKB-SubCell"/>
</dbReference>
<protein>
    <submittedName>
        <fullName evidence="4">Transporter substrate-binding domain-containing protein</fullName>
    </submittedName>
</protein>
<feature type="transmembrane region" description="Helical" evidence="1">
    <location>
        <begin position="216"/>
        <end position="236"/>
    </location>
</feature>
<dbReference type="SMART" id="SM00062">
    <property type="entry name" value="PBPb"/>
    <property type="match status" value="1"/>
</dbReference>
<evidence type="ECO:0000256" key="1">
    <source>
        <dbReference type="SAM" id="Phobius"/>
    </source>
</evidence>
<feature type="chain" id="PRO_5029698699" evidence="2">
    <location>
        <begin position="22"/>
        <end position="369"/>
    </location>
</feature>
<dbReference type="AlphaFoldDB" id="A0A7K3NJ74"/>
<gene>
    <name evidence="4" type="ORF">G3N56_05785</name>
</gene>
<keyword evidence="1" id="KW-0472">Membrane</keyword>
<accession>A0A7K3NJ74</accession>
<dbReference type="GO" id="GO:0015276">
    <property type="term" value="F:ligand-gated monoatomic ion channel activity"/>
    <property type="evidence" value="ECO:0007669"/>
    <property type="project" value="InterPro"/>
</dbReference>
<organism evidence="4 5">
    <name type="scientific">Desulfolutivibrio sulfodismutans</name>
    <dbReference type="NCBI Taxonomy" id="63561"/>
    <lineage>
        <taxon>Bacteria</taxon>
        <taxon>Pseudomonadati</taxon>
        <taxon>Thermodesulfobacteriota</taxon>
        <taxon>Desulfovibrionia</taxon>
        <taxon>Desulfovibrionales</taxon>
        <taxon>Desulfovibrionaceae</taxon>
        <taxon>Desulfolutivibrio</taxon>
    </lineage>
</organism>
<sequence length="369" mass="40412">MRHVFASAVLAVFLWSAPLSAVAQTSPPSAPPSPPAVSTILKVGTTQMPPFSYKNAQGEWEGISIDLWQDMADEMGYGFTLEEFDEKSLLQAVEQGRIDAAVTALSITPDSERHMDFTHPYYLSGLGIAVPDRPVGNIFIHVVRELISPQFLIYVGLMGLLLMISGLVVWWIERRLNPDQFGRGPRGIVDGMWWSAVTMTTVGYGDTAPKSIAGRLLGMLWMFVSVVLVSVFTASVTTTLTVGRIEGKVNGPADLPTAAVGCVSQGTAEDYLRHIHARPRQYTDIHAALAALSAGELDAVVDDRPFLLHTVREGYSHKAVVLDAHFDPTLYGFAFPLGSALRKPANVVLLRLRMDRDYWEKLTGPYLGE</sequence>
<dbReference type="SUPFAM" id="SSF81324">
    <property type="entry name" value="Voltage-gated potassium channels"/>
    <property type="match status" value="1"/>
</dbReference>
<dbReference type="InterPro" id="IPR001638">
    <property type="entry name" value="Solute-binding_3/MltF_N"/>
</dbReference>
<dbReference type="Pfam" id="PF00497">
    <property type="entry name" value="SBP_bac_3"/>
    <property type="match status" value="1"/>
</dbReference>
<dbReference type="SUPFAM" id="SSF53850">
    <property type="entry name" value="Periplasmic binding protein-like II"/>
    <property type="match status" value="1"/>
</dbReference>
<reference evidence="4 5" key="1">
    <citation type="submission" date="2020-02" db="EMBL/GenBank/DDBJ databases">
        <title>Comparative genomics of sulfur disproportionating microorganisms.</title>
        <authorList>
            <person name="Ward L.M."/>
            <person name="Bertran E."/>
            <person name="Johnston D.T."/>
        </authorList>
    </citation>
    <scope>NUCLEOTIDE SEQUENCE [LARGE SCALE GENOMIC DNA]</scope>
    <source>
        <strain evidence="4 5">DSM 3696</strain>
    </source>
</reference>
<evidence type="ECO:0000313" key="5">
    <source>
        <dbReference type="Proteomes" id="UP000469724"/>
    </source>
</evidence>
<dbReference type="Proteomes" id="UP000469724">
    <property type="component" value="Unassembled WGS sequence"/>
</dbReference>
<keyword evidence="2" id="KW-0732">Signal</keyword>
<dbReference type="Gene3D" id="1.10.287.70">
    <property type="match status" value="1"/>
</dbReference>
<dbReference type="PRINTS" id="PR00169">
    <property type="entry name" value="KCHANNEL"/>
</dbReference>
<dbReference type="Gene3D" id="3.40.190.10">
    <property type="entry name" value="Periplasmic binding protein-like II"/>
    <property type="match status" value="2"/>
</dbReference>
<evidence type="ECO:0000259" key="3">
    <source>
        <dbReference type="SMART" id="SM00062"/>
    </source>
</evidence>
<dbReference type="InterPro" id="IPR015683">
    <property type="entry name" value="Ionotropic_Glu_rcpt"/>
</dbReference>
<evidence type="ECO:0000256" key="2">
    <source>
        <dbReference type="SAM" id="SignalP"/>
    </source>
</evidence>